<keyword evidence="3" id="KW-1185">Reference proteome</keyword>
<organism evidence="2 3">
    <name type="scientific">Arthrobacter phage Jasmine</name>
    <dbReference type="NCBI Taxonomy" id="1772302"/>
    <lineage>
        <taxon>Viruses</taxon>
        <taxon>Duplodnaviria</taxon>
        <taxon>Heunggongvirae</taxon>
        <taxon>Uroviricota</taxon>
        <taxon>Caudoviricetes</taxon>
        <taxon>Jasminevirus</taxon>
        <taxon>Jasminevirus jasmine</taxon>
    </lineage>
</organism>
<feature type="region of interest" description="Disordered" evidence="1">
    <location>
        <begin position="79"/>
        <end position="132"/>
    </location>
</feature>
<dbReference type="GeneID" id="40069822"/>
<evidence type="ECO:0000256" key="1">
    <source>
        <dbReference type="SAM" id="MobiDB-lite"/>
    </source>
</evidence>
<sequence>MSDLKKSDFENVVEGGPYAHEVDAIRDERHRAEVTGTPLDFFKVFEEATISTGAIRVINDLNKPLEPVVGPFVENVVFHDEEENSPESGEEESESESAEKPAEDSAPERSEAEDLLTHLDLEKDLFPDEKDK</sequence>
<dbReference type="Proteomes" id="UP000224503">
    <property type="component" value="Segment"/>
</dbReference>
<feature type="compositionally biased region" description="Basic and acidic residues" evidence="1">
    <location>
        <begin position="97"/>
        <end position="132"/>
    </location>
</feature>
<evidence type="ECO:0000313" key="2">
    <source>
        <dbReference type="EMBL" id="ALY09284.1"/>
    </source>
</evidence>
<dbReference type="EMBL" id="KU160650">
    <property type="protein sequence ID" value="ALY09284.1"/>
    <property type="molecule type" value="Genomic_DNA"/>
</dbReference>
<gene>
    <name evidence="2" type="primary">12</name>
    <name evidence="2" type="ORF">JASMINE_12</name>
</gene>
<accession>A0A0U4JH91</accession>
<name>A0A0U4JH91_9CAUD</name>
<reference evidence="2 3" key="1">
    <citation type="submission" date="2015-11" db="EMBL/GenBank/DDBJ databases">
        <authorList>
            <person name="Ott C."/>
            <person name="Guerrero C.A."/>
            <person name="Bradley K.W."/>
            <person name="Asai D.J."/>
            <person name="Bowman C.A."/>
            <person name="Russell D.A."/>
            <person name="Pope W.H."/>
            <person name="Jacobs-Sera D."/>
            <person name="Hendrix R.W."/>
            <person name="Hatfull G.F."/>
        </authorList>
    </citation>
    <scope>NUCLEOTIDE SEQUENCE [LARGE SCALE GENOMIC DNA]</scope>
</reference>
<protein>
    <submittedName>
        <fullName evidence="2">Uncharacterized protein</fullName>
    </submittedName>
</protein>
<dbReference type="KEGG" id="vg:40069822"/>
<dbReference type="RefSeq" id="YP_009594301.1">
    <property type="nucleotide sequence ID" value="NC_041875.1"/>
</dbReference>
<dbReference type="OrthoDB" id="35544at10239"/>
<feature type="compositionally biased region" description="Acidic residues" evidence="1">
    <location>
        <begin position="80"/>
        <end position="96"/>
    </location>
</feature>
<proteinExistence type="predicted"/>
<evidence type="ECO:0000313" key="3">
    <source>
        <dbReference type="Proteomes" id="UP000224503"/>
    </source>
</evidence>